<dbReference type="InterPro" id="IPR000943">
    <property type="entry name" value="RNA_pol_sigma70"/>
</dbReference>
<sequence length="877" mass="95339">MTIQPHATGYPTILQCLATLGDSEVRELLINAGISPDCSCANCNQNEVAKIMGTLVLAQSSRTLASLLPNLACESETILPTIILSVRARNVLADNGISTVHNFSFYTLEELGHLKNSGLTTVLEYSRLAVRLQLHVAAKIVNPNDSIGSPVLGTTPREQVGSLPGNHSTIRPTLLQCFSCLGILAVKNALFEAGINPQTSVADYSQNDLAKILYPLVLKQSNLSFGTLLPGLMHGGNKNLPTAALKTRARNILSNYGIETISRFASLTTDHLRASCGAGQVTLVEYASLAICLHVQLVDGVCDGAQLPIEPTPLDAALGKLTELASWAVNTGKIGTLGELFALRPNQDTLPPDVASALTDFNSIDITPLSIPAAKVESAVNDVFHQLEERKRDIFSERQLNCNGSTLQQLADKYGITRERVRQIEDKTCEFLRTALASVAHNSLRWRAHALELSVRNGLPETSDLLVDARDQAFLGFSSVSLTRDLLLWLAGPYLRLNGWLLRKGSTIPVVPIGEPPFSQRDIVLQSDVSHWLSTEGFRPELAETVMRHSALKLLDDTWIRWVGFRQDKAAILLGLLDRPADAEELCKLIGEGVSEDGLRCALQTDPRFIRVNKKDFELRSWGGEQYSNISDEMASRIERTGGAVVLSDLIDELVQTFNVKANSVRMYATSPRFVLSGGMVRLRMDNEHILPDTNIGAVKGLFLEKSRNRVHLIITVDEETERGSGMWIRPAVGYALGLTPKGQLNFESEDGARLKVTWPESATTGPTIGSSRALATTTGTRLGETMVITFELDTKRVRAQRVPPDTTDIHLLTGLDIVVGKELEIVGAALGCNRTEVRSVLSKRGDVQLLNALPQTASGDGMAAALKALEAAVREP</sequence>
<dbReference type="InterPro" id="IPR013324">
    <property type="entry name" value="RNA_pol_sigma_r3/r4-like"/>
</dbReference>
<dbReference type="Gene3D" id="1.10.10.10">
    <property type="entry name" value="Winged helix-like DNA-binding domain superfamily/Winged helix DNA-binding domain"/>
    <property type="match status" value="1"/>
</dbReference>
<evidence type="ECO:0000259" key="1">
    <source>
        <dbReference type="Pfam" id="PF04545"/>
    </source>
</evidence>
<dbReference type="PRINTS" id="PR00046">
    <property type="entry name" value="SIGMA70FCT"/>
</dbReference>
<dbReference type="SUPFAM" id="SSF88659">
    <property type="entry name" value="Sigma3 and sigma4 domains of RNA polymerase sigma factors"/>
    <property type="match status" value="1"/>
</dbReference>
<protein>
    <submittedName>
        <fullName evidence="2">Unannotated protein</fullName>
    </submittedName>
</protein>
<dbReference type="GO" id="GO:0006352">
    <property type="term" value="P:DNA-templated transcription initiation"/>
    <property type="evidence" value="ECO:0007669"/>
    <property type="project" value="InterPro"/>
</dbReference>
<accession>A0A6J7C6N4</accession>
<reference evidence="2" key="1">
    <citation type="submission" date="2020-05" db="EMBL/GenBank/DDBJ databases">
        <authorList>
            <person name="Chiriac C."/>
            <person name="Salcher M."/>
            <person name="Ghai R."/>
            <person name="Kavagutti S V."/>
        </authorList>
    </citation>
    <scope>NUCLEOTIDE SEQUENCE</scope>
</reference>
<dbReference type="InterPro" id="IPR036388">
    <property type="entry name" value="WH-like_DNA-bd_sf"/>
</dbReference>
<organism evidence="2">
    <name type="scientific">freshwater metagenome</name>
    <dbReference type="NCBI Taxonomy" id="449393"/>
    <lineage>
        <taxon>unclassified sequences</taxon>
        <taxon>metagenomes</taxon>
        <taxon>ecological metagenomes</taxon>
    </lineage>
</organism>
<dbReference type="EMBL" id="CAFBIY010000170">
    <property type="protein sequence ID" value="CAB4852891.1"/>
    <property type="molecule type" value="Genomic_DNA"/>
</dbReference>
<dbReference type="AlphaFoldDB" id="A0A6J7C6N4"/>
<dbReference type="Pfam" id="PF04545">
    <property type="entry name" value="Sigma70_r4"/>
    <property type="match status" value="1"/>
</dbReference>
<gene>
    <name evidence="2" type="ORF">UFOPK3267_02413</name>
</gene>
<name>A0A6J7C6N4_9ZZZZ</name>
<evidence type="ECO:0000313" key="2">
    <source>
        <dbReference type="EMBL" id="CAB4852891.1"/>
    </source>
</evidence>
<feature type="domain" description="RNA polymerase sigma-70 region 4" evidence="1">
    <location>
        <begin position="384"/>
        <end position="433"/>
    </location>
</feature>
<dbReference type="GO" id="GO:0003700">
    <property type="term" value="F:DNA-binding transcription factor activity"/>
    <property type="evidence" value="ECO:0007669"/>
    <property type="project" value="InterPro"/>
</dbReference>
<dbReference type="InterPro" id="IPR007630">
    <property type="entry name" value="RNA_pol_sigma70_r4"/>
</dbReference>
<proteinExistence type="predicted"/>